<evidence type="ECO:0000256" key="12">
    <source>
        <dbReference type="ARBA" id="ARBA00022723"/>
    </source>
</evidence>
<feature type="compositionally biased region" description="Basic and acidic residues" evidence="34">
    <location>
        <begin position="330"/>
        <end position="341"/>
    </location>
</feature>
<evidence type="ECO:0000256" key="6">
    <source>
        <dbReference type="ARBA" id="ARBA00013084"/>
    </source>
</evidence>
<evidence type="ECO:0000256" key="15">
    <source>
        <dbReference type="ARBA" id="ARBA00022989"/>
    </source>
</evidence>
<evidence type="ECO:0000256" key="33">
    <source>
        <dbReference type="RuleBase" id="RU000461"/>
    </source>
</evidence>
<keyword evidence="14" id="KW-0276">Fatty acid metabolism</keyword>
<evidence type="ECO:0000256" key="35">
    <source>
        <dbReference type="SAM" id="Phobius"/>
    </source>
</evidence>
<dbReference type="EC" id="5.3.99.5" evidence="28"/>
<evidence type="ECO:0000256" key="19">
    <source>
        <dbReference type="ARBA" id="ARBA00023098"/>
    </source>
</evidence>
<evidence type="ECO:0000256" key="16">
    <source>
        <dbReference type="ARBA" id="ARBA00023002"/>
    </source>
</evidence>
<dbReference type="InterPro" id="IPR050705">
    <property type="entry name" value="Cytochrome_P450_3A"/>
</dbReference>
<dbReference type="InterPro" id="IPR001128">
    <property type="entry name" value="Cyt_P450"/>
</dbReference>
<feature type="binding site" description="axial binding residue" evidence="32">
    <location>
        <position position="501"/>
    </location>
    <ligand>
        <name>heme</name>
        <dbReference type="ChEBI" id="CHEBI:30413"/>
    </ligand>
    <ligandPart>
        <name>Fe</name>
        <dbReference type="ChEBI" id="CHEBI:18248"/>
    </ligandPart>
</feature>
<reference evidence="36" key="2">
    <citation type="submission" date="2016-06" db="EMBL/GenBank/DDBJ databases">
        <title>The genome of a short-lived fish provides insights into sex chromosome evolution and the genetic control of aging.</title>
        <authorList>
            <person name="Reichwald K."/>
            <person name="Felder M."/>
            <person name="Petzold A."/>
            <person name="Koch P."/>
            <person name="Groth M."/>
            <person name="Platzer M."/>
        </authorList>
    </citation>
    <scope>NUCLEOTIDE SEQUENCE</scope>
    <source>
        <tissue evidence="36">Brain</tissue>
    </source>
</reference>
<evidence type="ECO:0000256" key="7">
    <source>
        <dbReference type="ARBA" id="ARBA00022501"/>
    </source>
</evidence>
<gene>
    <name evidence="36" type="primary">TBXAS1</name>
</gene>
<evidence type="ECO:0000256" key="8">
    <source>
        <dbReference type="ARBA" id="ARBA00022516"/>
    </source>
</evidence>
<evidence type="ECO:0000256" key="32">
    <source>
        <dbReference type="PIRSR" id="PIRSR602401-1"/>
    </source>
</evidence>
<keyword evidence="22" id="KW-0413">Isomerase</keyword>
<dbReference type="GO" id="GO:0004796">
    <property type="term" value="F:thromboxane-A synthase activity"/>
    <property type="evidence" value="ECO:0007669"/>
    <property type="project" value="UniProtKB-EC"/>
</dbReference>
<evidence type="ECO:0000256" key="26">
    <source>
        <dbReference type="ARBA" id="ARBA00036424"/>
    </source>
</evidence>
<evidence type="ECO:0000256" key="14">
    <source>
        <dbReference type="ARBA" id="ARBA00022832"/>
    </source>
</evidence>
<feature type="compositionally biased region" description="Basic and acidic residues" evidence="34">
    <location>
        <begin position="307"/>
        <end position="319"/>
    </location>
</feature>
<organism evidence="36">
    <name type="scientific">Nothobranchius furzeri</name>
    <name type="common">Turquoise killifish</name>
    <dbReference type="NCBI Taxonomy" id="105023"/>
    <lineage>
        <taxon>Eukaryota</taxon>
        <taxon>Metazoa</taxon>
        <taxon>Chordata</taxon>
        <taxon>Craniata</taxon>
        <taxon>Vertebrata</taxon>
        <taxon>Euteleostomi</taxon>
        <taxon>Actinopterygii</taxon>
        <taxon>Neopterygii</taxon>
        <taxon>Teleostei</taxon>
        <taxon>Neoteleostei</taxon>
        <taxon>Acanthomorphata</taxon>
        <taxon>Ovalentaria</taxon>
        <taxon>Atherinomorphae</taxon>
        <taxon>Cyprinodontiformes</taxon>
        <taxon>Nothobranchiidae</taxon>
        <taxon>Nothobranchius</taxon>
    </lineage>
</organism>
<accession>A0A1A7ZYA8</accession>
<dbReference type="GO" id="GO:0020037">
    <property type="term" value="F:heme binding"/>
    <property type="evidence" value="ECO:0007669"/>
    <property type="project" value="InterPro"/>
</dbReference>
<dbReference type="GO" id="GO:0005789">
    <property type="term" value="C:endoplasmic reticulum membrane"/>
    <property type="evidence" value="ECO:0007669"/>
    <property type="project" value="UniProtKB-SubCell"/>
</dbReference>
<dbReference type="GO" id="GO:0005506">
    <property type="term" value="F:iron ion binding"/>
    <property type="evidence" value="ECO:0007669"/>
    <property type="project" value="InterPro"/>
</dbReference>
<proteinExistence type="inferred from homology"/>
<comment type="catalytic activity">
    <reaction evidence="26">
        <text>prostaglandin H2 = (12S)-hydroxy-(5Z,8E,10E)-heptadecatrienoate + malonaldehyde</text>
        <dbReference type="Rhea" id="RHEA:48644"/>
        <dbReference type="ChEBI" id="CHEBI:57405"/>
        <dbReference type="ChEBI" id="CHEBI:90694"/>
        <dbReference type="ChEBI" id="CHEBI:566274"/>
    </reaction>
</comment>
<comment type="subcellular location">
    <subcellularLocation>
        <location evidence="3">Endoplasmic reticulum membrane</location>
        <topology evidence="3">Multi-pass membrane protein</topology>
    </subcellularLocation>
</comment>
<dbReference type="PRINTS" id="PR00385">
    <property type="entry name" value="P450"/>
</dbReference>
<evidence type="ECO:0000256" key="31">
    <source>
        <dbReference type="ARBA" id="ARBA00054825"/>
    </source>
</evidence>
<feature type="compositionally biased region" description="Polar residues" evidence="34">
    <location>
        <begin position="320"/>
        <end position="329"/>
    </location>
</feature>
<evidence type="ECO:0000256" key="28">
    <source>
        <dbReference type="ARBA" id="ARBA00038872"/>
    </source>
</evidence>
<evidence type="ECO:0000256" key="11">
    <source>
        <dbReference type="ARBA" id="ARBA00022692"/>
    </source>
</evidence>
<keyword evidence="13" id="KW-0256">Endoplasmic reticulum</keyword>
<evidence type="ECO:0000256" key="25">
    <source>
        <dbReference type="ARBA" id="ARBA00036380"/>
    </source>
</evidence>
<comment type="subunit">
    <text evidence="5">Monomer.</text>
</comment>
<comment type="catalytic activity">
    <reaction evidence="27">
        <text>prostaglandin H2 = thromboxane A2</text>
        <dbReference type="Rhea" id="RHEA:17137"/>
        <dbReference type="ChEBI" id="CHEBI:57405"/>
        <dbReference type="ChEBI" id="CHEBI:57445"/>
        <dbReference type="EC" id="5.3.99.5"/>
    </reaction>
    <physiologicalReaction direction="left-to-right" evidence="27">
        <dbReference type="Rhea" id="RHEA:17138"/>
    </physiologicalReaction>
</comment>
<evidence type="ECO:0000256" key="18">
    <source>
        <dbReference type="ARBA" id="ARBA00023033"/>
    </source>
</evidence>
<evidence type="ECO:0000256" key="5">
    <source>
        <dbReference type="ARBA" id="ARBA00011245"/>
    </source>
</evidence>
<keyword evidence="12 32" id="KW-0479">Metal-binding</keyword>
<evidence type="ECO:0000256" key="3">
    <source>
        <dbReference type="ARBA" id="ARBA00004477"/>
    </source>
</evidence>
<keyword evidence="7" id="KW-0644">Prostaglandin metabolism</keyword>
<dbReference type="InterPro" id="IPR002401">
    <property type="entry name" value="Cyt_P450_E_grp-I"/>
</dbReference>
<sequence>MFSTMEETAGGFLSLFNVEFSRTSVTLTLLLVFLCLFYWYSVYPFSVLSRHGIKHPKPVPFFGNIFMFREGFFKPLTDIINTHGRVCGYYLGRRPVVVIADPDMLRQVMVKDFSNFTNRIKFRFATKPTTDSLLMLRNEQWKRVRSILTPSFSAAKMKEMAPLINTAADALMSNLNVHAESGEAFDIHRCFGCFTMDVIASVAFGTQVDSQNNPDDPFVRHAQLFFSFSFFRPLMLFLIAFPAIFSPLARFLPNKRRDQMNGFFINIIQRIIKQREEQPPHQRRRDFLQLMLDARTGQDIASLEHFNTEKQTDENDHRSQQTQPSASELENSHPRPEESPVKRPQKKMITEEEIVGQAFVFLLAGYETSSNTLAFTCYLLALHPECQRKVQEEVDEFFTRHESPDYINVQELKYLDMVVSEALRLYPPGFRFAREVDHDCVVNGQFLPKGMTVEIPAGFLHYDPEHWSEPEKFVPERFTPEAKADRHPFVYLPFGAGPRNCVGMRLAQLEIRMALVHLFHRFNIVACSETKVPLDLKSSSTLGPQNGIFVKITRRDDGDGQI</sequence>
<comment type="catalytic activity">
    <reaction evidence="25">
        <text>(15S)-hydroperoxy-(5Z,8Z,11Z,13E)-eicosatetraenoate + AH2 = (15S)-hydroxy-(5Z,8Z,11Z,13E)-eicosatetraenoate + A + H2O</text>
        <dbReference type="Rhea" id="RHEA:48856"/>
        <dbReference type="ChEBI" id="CHEBI:13193"/>
        <dbReference type="ChEBI" id="CHEBI:15377"/>
        <dbReference type="ChEBI" id="CHEBI:17499"/>
        <dbReference type="ChEBI" id="CHEBI:57409"/>
        <dbReference type="ChEBI" id="CHEBI:57446"/>
    </reaction>
    <physiologicalReaction direction="left-to-right" evidence="25">
        <dbReference type="Rhea" id="RHEA:48857"/>
    </physiologicalReaction>
</comment>
<keyword evidence="15 35" id="KW-1133">Transmembrane helix</keyword>
<keyword evidence="10 32" id="KW-0349">Heme</keyword>
<dbReference type="Pfam" id="PF00067">
    <property type="entry name" value="p450"/>
    <property type="match status" value="2"/>
</dbReference>
<keyword evidence="23" id="KW-0456">Lyase</keyword>
<comment type="function">
    <text evidence="31">Catalyzes the conversion of prostaglandin H2 (PGH2) to thromboxane A2 (TXA2), a potent inducer of blood vessel constriction and platelet aggregation. Also cleaves PGH2 to 12-hydroxy-heptadecatrienoicacid (12-HHT) and malondialdehyde, which is known to act as a mediator of DNA damage. 12-HHT and malondialdehyde are formed stoichiometrically in the same amounts as TXA2. Additionally, displays dehydratase activity, toward (15S)-hydroperoxy-(5Z,8Z,11Z,13E)-eicosatetraenoate (15(S)-HPETE) producing 15-KETE and 15-HETE.</text>
</comment>
<dbReference type="PANTHER" id="PTHR24302">
    <property type="entry name" value="CYTOCHROME P450 FAMILY 3"/>
    <property type="match status" value="1"/>
</dbReference>
<feature type="region of interest" description="Disordered" evidence="34">
    <location>
        <begin position="307"/>
        <end position="348"/>
    </location>
</feature>
<dbReference type="InterPro" id="IPR036396">
    <property type="entry name" value="Cyt_P450_sf"/>
</dbReference>
<keyword evidence="18 33" id="KW-0503">Monooxygenase</keyword>
<evidence type="ECO:0000256" key="30">
    <source>
        <dbReference type="ARBA" id="ARBA00042726"/>
    </source>
</evidence>
<dbReference type="AlphaFoldDB" id="A0A1A7ZYA8"/>
<dbReference type="GO" id="GO:0016705">
    <property type="term" value="F:oxidoreductase activity, acting on paired donors, with incorporation or reduction of molecular oxygen"/>
    <property type="evidence" value="ECO:0007669"/>
    <property type="project" value="InterPro"/>
</dbReference>
<dbReference type="PANTHER" id="PTHR24302:SF47">
    <property type="entry name" value="CYTOCHROME P450"/>
    <property type="match status" value="1"/>
</dbReference>
<keyword evidence="11 35" id="KW-0812">Transmembrane</keyword>
<comment type="catalytic activity">
    <reaction evidence="2">
        <text>a hydroperoxyeicosatetraenoate = an oxoeicosatetraenoate + H2O</text>
        <dbReference type="Rhea" id="RHEA:55556"/>
        <dbReference type="ChEBI" id="CHEBI:15377"/>
        <dbReference type="ChEBI" id="CHEBI:59720"/>
        <dbReference type="ChEBI" id="CHEBI:131859"/>
        <dbReference type="EC" id="4.2.1.152"/>
    </reaction>
    <physiologicalReaction direction="left-to-right" evidence="2">
        <dbReference type="Rhea" id="RHEA:55557"/>
    </physiologicalReaction>
</comment>
<keyword evidence="17 32" id="KW-0408">Iron</keyword>
<dbReference type="GO" id="GO:0001516">
    <property type="term" value="P:prostaglandin biosynthetic process"/>
    <property type="evidence" value="ECO:0007669"/>
    <property type="project" value="UniProtKB-KW"/>
</dbReference>
<dbReference type="EC" id="4.2.1.152" evidence="6"/>
<comment type="catalytic activity">
    <reaction evidence="1">
        <text>(15S)-hydroperoxy-(5Z,8Z,11Z,13E)-eicosatetraenoate = 15-oxo-(5Z,8Z,11Z,13E)-eicosatetraenoate + H2O</text>
        <dbReference type="Rhea" id="RHEA:48636"/>
        <dbReference type="ChEBI" id="CHEBI:15377"/>
        <dbReference type="ChEBI" id="CHEBI:57410"/>
        <dbReference type="ChEBI" id="CHEBI:57446"/>
    </reaction>
    <physiologicalReaction direction="left-to-right" evidence="1">
        <dbReference type="Rhea" id="RHEA:48637"/>
    </physiologicalReaction>
</comment>
<evidence type="ECO:0000256" key="21">
    <source>
        <dbReference type="ARBA" id="ARBA00023160"/>
    </source>
</evidence>
<name>A0A1A7ZYA8_NOTFU</name>
<evidence type="ECO:0000256" key="20">
    <source>
        <dbReference type="ARBA" id="ARBA00023136"/>
    </source>
</evidence>
<dbReference type="Gene3D" id="1.10.630.10">
    <property type="entry name" value="Cytochrome P450"/>
    <property type="match status" value="1"/>
</dbReference>
<dbReference type="PRINTS" id="PR00463">
    <property type="entry name" value="EP450I"/>
</dbReference>
<dbReference type="EMBL" id="HADY01008776">
    <property type="protein sequence ID" value="SBP47261.1"/>
    <property type="molecule type" value="Transcribed_RNA"/>
</dbReference>
<keyword evidence="16 33" id="KW-0560">Oxidoreductase</keyword>
<comment type="cofactor">
    <cofactor evidence="32">
        <name>heme</name>
        <dbReference type="ChEBI" id="CHEBI:30413"/>
    </cofactor>
</comment>
<evidence type="ECO:0000256" key="22">
    <source>
        <dbReference type="ARBA" id="ARBA00023235"/>
    </source>
</evidence>
<reference evidence="36" key="1">
    <citation type="submission" date="2016-05" db="EMBL/GenBank/DDBJ databases">
        <authorList>
            <person name="Lavstsen T."/>
            <person name="Jespersen J.S."/>
        </authorList>
    </citation>
    <scope>NUCLEOTIDE SEQUENCE</scope>
    <source>
        <tissue evidence="36">Brain</tissue>
    </source>
</reference>
<keyword evidence="20 35" id="KW-0472">Membrane</keyword>
<evidence type="ECO:0000256" key="13">
    <source>
        <dbReference type="ARBA" id="ARBA00022824"/>
    </source>
</evidence>
<keyword evidence="8" id="KW-0444">Lipid biosynthesis</keyword>
<keyword evidence="21" id="KW-0275">Fatty acid biosynthesis</keyword>
<evidence type="ECO:0000256" key="29">
    <source>
        <dbReference type="ARBA" id="ARBA00040834"/>
    </source>
</evidence>
<feature type="transmembrane region" description="Helical" evidence="35">
    <location>
        <begin position="230"/>
        <end position="252"/>
    </location>
</feature>
<evidence type="ECO:0000256" key="23">
    <source>
        <dbReference type="ARBA" id="ARBA00023239"/>
    </source>
</evidence>
<keyword evidence="9" id="KW-0643">Prostaglandin biosynthesis</keyword>
<comment type="similarity">
    <text evidence="4 33">Belongs to the cytochrome P450 family.</text>
</comment>
<dbReference type="SUPFAM" id="SSF48264">
    <property type="entry name" value="Cytochrome P450"/>
    <property type="match status" value="1"/>
</dbReference>
<evidence type="ECO:0000256" key="4">
    <source>
        <dbReference type="ARBA" id="ARBA00010617"/>
    </source>
</evidence>
<dbReference type="GO" id="GO:0106256">
    <property type="term" value="F:hydroperoxy icosatetraenoate dehydratase activity"/>
    <property type="evidence" value="ECO:0007669"/>
    <property type="project" value="UniProtKB-EC"/>
</dbReference>
<evidence type="ECO:0000313" key="36">
    <source>
        <dbReference type="EMBL" id="SBP47261.1"/>
    </source>
</evidence>
<evidence type="ECO:0000256" key="9">
    <source>
        <dbReference type="ARBA" id="ARBA00022585"/>
    </source>
</evidence>
<evidence type="ECO:0000256" key="27">
    <source>
        <dbReference type="ARBA" id="ARBA00036475"/>
    </source>
</evidence>
<evidence type="ECO:0000256" key="34">
    <source>
        <dbReference type="SAM" id="MobiDB-lite"/>
    </source>
</evidence>
<evidence type="ECO:0000256" key="2">
    <source>
        <dbReference type="ARBA" id="ARBA00001719"/>
    </source>
</evidence>
<evidence type="ECO:0000256" key="10">
    <source>
        <dbReference type="ARBA" id="ARBA00022617"/>
    </source>
</evidence>
<dbReference type="InterPro" id="IPR017972">
    <property type="entry name" value="Cyt_P450_CS"/>
</dbReference>
<evidence type="ECO:0000256" key="24">
    <source>
        <dbReference type="ARBA" id="ARBA00033404"/>
    </source>
</evidence>
<keyword evidence="19" id="KW-0443">Lipid metabolism</keyword>
<evidence type="ECO:0000256" key="17">
    <source>
        <dbReference type="ARBA" id="ARBA00023004"/>
    </source>
</evidence>
<evidence type="ECO:0000256" key="1">
    <source>
        <dbReference type="ARBA" id="ARBA00001143"/>
    </source>
</evidence>
<dbReference type="GO" id="GO:0008395">
    <property type="term" value="F:steroid hydroxylase activity"/>
    <property type="evidence" value="ECO:0007669"/>
    <property type="project" value="TreeGrafter"/>
</dbReference>
<feature type="transmembrane region" description="Helical" evidence="35">
    <location>
        <begin position="20"/>
        <end position="40"/>
    </location>
</feature>
<dbReference type="PROSITE" id="PS00086">
    <property type="entry name" value="CYTOCHROME_P450"/>
    <property type="match status" value="1"/>
</dbReference>
<protein>
    <recommendedName>
        <fullName evidence="29">Thromboxane-A synthase</fullName>
        <ecNumber evidence="6">4.2.1.152</ecNumber>
        <ecNumber evidence="28">5.3.99.5</ecNumber>
    </recommendedName>
    <alternativeName>
        <fullName evidence="30">Cytochrome P450 5A1</fullName>
    </alternativeName>
    <alternativeName>
        <fullName evidence="24">Hydroperoxy icosatetraenoate dehydratase</fullName>
    </alternativeName>
</protein>